<dbReference type="Proteomes" id="UP000693970">
    <property type="component" value="Unassembled WGS sequence"/>
</dbReference>
<keyword evidence="3" id="KW-1185">Reference proteome</keyword>
<dbReference type="AlphaFoldDB" id="A0A9K3KMG6"/>
<comment type="caution">
    <text evidence="2">The sequence shown here is derived from an EMBL/GenBank/DDBJ whole genome shotgun (WGS) entry which is preliminary data.</text>
</comment>
<reference evidence="2" key="2">
    <citation type="submission" date="2021-04" db="EMBL/GenBank/DDBJ databases">
        <authorList>
            <person name="Podell S."/>
        </authorList>
    </citation>
    <scope>NUCLEOTIDE SEQUENCE</scope>
    <source>
        <strain evidence="2">Hildebrandi</strain>
    </source>
</reference>
<dbReference type="InterPro" id="IPR007577">
    <property type="entry name" value="GlycoTrfase_DXD_sugar-bd_CS"/>
</dbReference>
<dbReference type="GO" id="GO:0016020">
    <property type="term" value="C:membrane"/>
    <property type="evidence" value="ECO:0007669"/>
    <property type="project" value="GOC"/>
</dbReference>
<dbReference type="OrthoDB" id="45532at2759"/>
<evidence type="ECO:0000313" key="2">
    <source>
        <dbReference type="EMBL" id="KAG7345690.1"/>
    </source>
</evidence>
<dbReference type="GO" id="GO:0000030">
    <property type="term" value="F:mannosyltransferase activity"/>
    <property type="evidence" value="ECO:0007669"/>
    <property type="project" value="TreeGrafter"/>
</dbReference>
<proteinExistence type="predicted"/>
<gene>
    <name evidence="2" type="ORF">IV203_033221</name>
</gene>
<dbReference type="Pfam" id="PF04488">
    <property type="entry name" value="Gly_transf_sug"/>
    <property type="match status" value="1"/>
</dbReference>
<keyword evidence="1" id="KW-0808">Transferase</keyword>
<evidence type="ECO:0000313" key="3">
    <source>
        <dbReference type="Proteomes" id="UP000693970"/>
    </source>
</evidence>
<protein>
    <submittedName>
        <fullName evidence="2">Glycosyltransferase sugar-binding protein containing DXD motif</fullName>
    </submittedName>
</protein>
<dbReference type="GO" id="GO:0051999">
    <property type="term" value="P:mannosyl-inositol phosphorylceramide biosynthetic process"/>
    <property type="evidence" value="ECO:0007669"/>
    <property type="project" value="TreeGrafter"/>
</dbReference>
<sequence>MNRFDWSLNSMIKILVIICLVAHLIVLQSTTQTIVFGNSPSQWDIPSKAPELWMRPQSSMEYQQQWQKQVMSRQLPKNISNSSDSSAALGSFSSHRTINISAVIGNAPKRPINALDLMIQYPKILLEDLIHTEPSPSCKKGRAGNSLFESSTVLDPSITHPPGRKIPKIVHITTKTRCMPSVLHQNLDRWKFPDHNLYIHDDAAVERLLFETYWPEFPHLNVLRPCMISGAAMADLWRYLVLYEYGGIYTDMDAAPGPRFENASVITDDDEAWFVVERVRIPSQYFMASAPKHPLMHLLVTVTLRRLLEVQNVGEQYVPFVTGPGALKEAWKHFIYHYPDEEEEQKQNDLAITAQELQVNNDTMGERRRLRQTSNDRLNETESVLPIIEEERQEIEVEEPPEKTRRRPGLESGIYAGMLNWTVTIAGNRGNTKQFINREAVKKKKNHWKAMGMRHFQHAKDSSLNMTCYERIYQMVGLLGSQNS</sequence>
<dbReference type="EMBL" id="JAGRRH010000022">
    <property type="protein sequence ID" value="KAG7345690.1"/>
    <property type="molecule type" value="Genomic_DNA"/>
</dbReference>
<organism evidence="2 3">
    <name type="scientific">Nitzschia inconspicua</name>
    <dbReference type="NCBI Taxonomy" id="303405"/>
    <lineage>
        <taxon>Eukaryota</taxon>
        <taxon>Sar</taxon>
        <taxon>Stramenopiles</taxon>
        <taxon>Ochrophyta</taxon>
        <taxon>Bacillariophyta</taxon>
        <taxon>Bacillariophyceae</taxon>
        <taxon>Bacillariophycidae</taxon>
        <taxon>Bacillariales</taxon>
        <taxon>Bacillariaceae</taxon>
        <taxon>Nitzschia</taxon>
    </lineage>
</organism>
<evidence type="ECO:0000256" key="1">
    <source>
        <dbReference type="ARBA" id="ARBA00022679"/>
    </source>
</evidence>
<accession>A0A9K3KMG6</accession>
<dbReference type="PANTHER" id="PTHR32385">
    <property type="entry name" value="MANNOSYL PHOSPHORYLINOSITOL CERAMIDE SYNTHASE"/>
    <property type="match status" value="1"/>
</dbReference>
<dbReference type="PANTHER" id="PTHR32385:SF15">
    <property type="entry name" value="INOSITOL PHOSPHOCERAMIDE MANNOSYLTRANSFERASE 1"/>
    <property type="match status" value="1"/>
</dbReference>
<reference evidence="2" key="1">
    <citation type="journal article" date="2021" name="Sci. Rep.">
        <title>Diploid genomic architecture of Nitzschia inconspicua, an elite biomass production diatom.</title>
        <authorList>
            <person name="Oliver A."/>
            <person name="Podell S."/>
            <person name="Pinowska A."/>
            <person name="Traller J.C."/>
            <person name="Smith S.R."/>
            <person name="McClure R."/>
            <person name="Beliaev A."/>
            <person name="Bohutskyi P."/>
            <person name="Hill E.A."/>
            <person name="Rabines A."/>
            <person name="Zheng H."/>
            <person name="Allen L.Z."/>
            <person name="Kuo A."/>
            <person name="Grigoriev I.V."/>
            <person name="Allen A.E."/>
            <person name="Hazlebeck D."/>
            <person name="Allen E.E."/>
        </authorList>
    </citation>
    <scope>NUCLEOTIDE SEQUENCE</scope>
    <source>
        <strain evidence="2">Hildebrandi</strain>
    </source>
</reference>
<name>A0A9K3KMG6_9STRA</name>
<dbReference type="InterPro" id="IPR051706">
    <property type="entry name" value="Glycosyltransferase_domain"/>
</dbReference>